<protein>
    <submittedName>
        <fullName evidence="2">Heterokaryon incompatibility protein</fullName>
    </submittedName>
</protein>
<gene>
    <name evidence="2" type="ORF">EDB81DRAFT_814404</name>
</gene>
<organism evidence="2 3">
    <name type="scientific">Dactylonectria macrodidyma</name>
    <dbReference type="NCBI Taxonomy" id="307937"/>
    <lineage>
        <taxon>Eukaryota</taxon>
        <taxon>Fungi</taxon>
        <taxon>Dikarya</taxon>
        <taxon>Ascomycota</taxon>
        <taxon>Pezizomycotina</taxon>
        <taxon>Sordariomycetes</taxon>
        <taxon>Hypocreomycetidae</taxon>
        <taxon>Hypocreales</taxon>
        <taxon>Nectriaceae</taxon>
        <taxon>Dactylonectria</taxon>
    </lineage>
</organism>
<reference evidence="2" key="1">
    <citation type="journal article" date="2021" name="Nat. Commun.">
        <title>Genetic determinants of endophytism in the Arabidopsis root mycobiome.</title>
        <authorList>
            <person name="Mesny F."/>
            <person name="Miyauchi S."/>
            <person name="Thiergart T."/>
            <person name="Pickel B."/>
            <person name="Atanasova L."/>
            <person name="Karlsson M."/>
            <person name="Huettel B."/>
            <person name="Barry K.W."/>
            <person name="Haridas S."/>
            <person name="Chen C."/>
            <person name="Bauer D."/>
            <person name="Andreopoulos W."/>
            <person name="Pangilinan J."/>
            <person name="LaButti K."/>
            <person name="Riley R."/>
            <person name="Lipzen A."/>
            <person name="Clum A."/>
            <person name="Drula E."/>
            <person name="Henrissat B."/>
            <person name="Kohler A."/>
            <person name="Grigoriev I.V."/>
            <person name="Martin F.M."/>
            <person name="Hacquard S."/>
        </authorList>
    </citation>
    <scope>NUCLEOTIDE SEQUENCE</scope>
    <source>
        <strain evidence="2">MPI-CAGE-AT-0147</strain>
    </source>
</reference>
<dbReference type="Pfam" id="PF06985">
    <property type="entry name" value="HET"/>
    <property type="match status" value="1"/>
</dbReference>
<dbReference type="PANTHER" id="PTHR33112">
    <property type="entry name" value="DOMAIN PROTEIN, PUTATIVE-RELATED"/>
    <property type="match status" value="1"/>
</dbReference>
<dbReference type="AlphaFoldDB" id="A0A9P9IG06"/>
<evidence type="ECO:0000313" key="2">
    <source>
        <dbReference type="EMBL" id="KAH7120558.1"/>
    </source>
</evidence>
<evidence type="ECO:0000259" key="1">
    <source>
        <dbReference type="Pfam" id="PF06985"/>
    </source>
</evidence>
<accession>A0A9P9IG06</accession>
<feature type="domain" description="Heterokaryon incompatibility" evidence="1">
    <location>
        <begin position="8"/>
        <end position="126"/>
    </location>
</feature>
<sequence>MFQDGIPLSKLPKTFQDAIPVVRCLDVSYIWIDSLCIIQDSDSDWNREAGTMANVYKHALCNVAATRAVNTFGGLFTDRNPALLSSDVLEIDNGALKGRFRLIDEEYFVQEIDDAQLNRRAWVAQERMLSPRIIHFASDQVFWDCAELTACESLPHGTSVWPTSSKTQMRIGCKQGSHFLTSPDSLDQSLGQWARIVNAYSACGLTQIGDKLIAMSGLAEHLKEEMNVEYCAGLWRPKMEMQLAWCVTALQPGASRRNELAPSWSWVSINGAVDMQQVDAYEGYDIVPLAFITEVTTRRQVYQGRGEKIVGSLRMRCRLNPVTIEGTPQAHHLAGAGMQHAKNVWVDSADIIGADRLFFVPMFDVQMPNSLQDSWNIASEMRGLILRAAAGGEDKYTRCGHAFVAASVRQDTKAFDPTYEALALPRGDPGLPSEQGEPVTGSVITLV</sequence>
<dbReference type="PANTHER" id="PTHR33112:SF10">
    <property type="entry name" value="TOL"/>
    <property type="match status" value="1"/>
</dbReference>
<dbReference type="InterPro" id="IPR010730">
    <property type="entry name" value="HET"/>
</dbReference>
<dbReference type="Proteomes" id="UP000738349">
    <property type="component" value="Unassembled WGS sequence"/>
</dbReference>
<keyword evidence="3" id="KW-1185">Reference proteome</keyword>
<proteinExistence type="predicted"/>
<name>A0A9P9IG06_9HYPO</name>
<evidence type="ECO:0000313" key="3">
    <source>
        <dbReference type="Proteomes" id="UP000738349"/>
    </source>
</evidence>
<dbReference type="EMBL" id="JAGMUV010000025">
    <property type="protein sequence ID" value="KAH7120558.1"/>
    <property type="molecule type" value="Genomic_DNA"/>
</dbReference>
<dbReference type="OrthoDB" id="5362512at2759"/>
<comment type="caution">
    <text evidence="2">The sequence shown here is derived from an EMBL/GenBank/DDBJ whole genome shotgun (WGS) entry which is preliminary data.</text>
</comment>